<reference evidence="3" key="1">
    <citation type="submission" date="2022-03" db="EMBL/GenBank/DDBJ databases">
        <title>Genomic Encyclopedia of Type Strains, Phase III (KMG-III): the genomes of soil and plant-associated and newly described type strains.</title>
        <authorList>
            <person name="Whitman W."/>
        </authorList>
    </citation>
    <scope>NUCLEOTIDE SEQUENCE</scope>
    <source>
        <strain evidence="3">ANL 6-2</strain>
    </source>
</reference>
<organism evidence="3 4">
    <name type="scientific">Natronocella acetinitrilica</name>
    <dbReference type="NCBI Taxonomy" id="414046"/>
    <lineage>
        <taxon>Bacteria</taxon>
        <taxon>Pseudomonadati</taxon>
        <taxon>Pseudomonadota</taxon>
        <taxon>Gammaproteobacteria</taxon>
        <taxon>Chromatiales</taxon>
        <taxon>Ectothiorhodospiraceae</taxon>
        <taxon>Natronocella</taxon>
    </lineage>
</organism>
<feature type="transmembrane region" description="Helical" evidence="1">
    <location>
        <begin position="37"/>
        <end position="57"/>
    </location>
</feature>
<keyword evidence="1" id="KW-1133">Transmembrane helix</keyword>
<feature type="signal peptide" evidence="2">
    <location>
        <begin position="1"/>
        <end position="25"/>
    </location>
</feature>
<feature type="transmembrane region" description="Helical" evidence="1">
    <location>
        <begin position="78"/>
        <end position="110"/>
    </location>
</feature>
<keyword evidence="2" id="KW-0732">Signal</keyword>
<accession>A0AAE3KB27</accession>
<dbReference type="AlphaFoldDB" id="A0AAE3KB27"/>
<dbReference type="Proteomes" id="UP001205843">
    <property type="component" value="Unassembled WGS sequence"/>
</dbReference>
<dbReference type="RefSeq" id="WP_253475853.1">
    <property type="nucleotide sequence ID" value="NZ_JALJXV010000003.1"/>
</dbReference>
<sequence>MRTHTLGWLKAAAGMLGAMALVAGAQATLSAGAATDGSIAMLLASPLLLLAAAALYAHLVSAPLRVRRAPLVRWHRRALVGCAQVPVALTASAIGLTLVILPGMIAAALAEAGVPGPGVLAIMACTAAASVMTLTLRGASPATTART</sequence>
<evidence type="ECO:0000313" key="3">
    <source>
        <dbReference type="EMBL" id="MCP1674151.1"/>
    </source>
</evidence>
<evidence type="ECO:0000256" key="1">
    <source>
        <dbReference type="SAM" id="Phobius"/>
    </source>
</evidence>
<gene>
    <name evidence="3" type="ORF">J2T57_001253</name>
</gene>
<feature type="chain" id="PRO_5041974216" evidence="2">
    <location>
        <begin position="26"/>
        <end position="147"/>
    </location>
</feature>
<name>A0AAE3KB27_9GAMM</name>
<proteinExistence type="predicted"/>
<keyword evidence="1" id="KW-0472">Membrane</keyword>
<evidence type="ECO:0000256" key="2">
    <source>
        <dbReference type="SAM" id="SignalP"/>
    </source>
</evidence>
<keyword evidence="1" id="KW-0812">Transmembrane</keyword>
<feature type="transmembrane region" description="Helical" evidence="1">
    <location>
        <begin position="116"/>
        <end position="136"/>
    </location>
</feature>
<keyword evidence="4" id="KW-1185">Reference proteome</keyword>
<comment type="caution">
    <text evidence="3">The sequence shown here is derived from an EMBL/GenBank/DDBJ whole genome shotgun (WGS) entry which is preliminary data.</text>
</comment>
<dbReference type="EMBL" id="JALJXV010000003">
    <property type="protein sequence ID" value="MCP1674151.1"/>
    <property type="molecule type" value="Genomic_DNA"/>
</dbReference>
<protein>
    <submittedName>
        <fullName evidence="3">Membrane-anchored protein</fullName>
    </submittedName>
</protein>
<evidence type="ECO:0000313" key="4">
    <source>
        <dbReference type="Proteomes" id="UP001205843"/>
    </source>
</evidence>